<dbReference type="KEGG" id="vg:55621189"/>
<protein>
    <submittedName>
        <fullName evidence="1">Uncharacterized protein</fullName>
    </submittedName>
</protein>
<proteinExistence type="predicted"/>
<evidence type="ECO:0000313" key="1">
    <source>
        <dbReference type="EMBL" id="QDP44868.1"/>
    </source>
</evidence>
<keyword evidence="2" id="KW-1185">Reference proteome</keyword>
<dbReference type="RefSeq" id="YP_009850706.1">
    <property type="nucleotide sequence ID" value="NC_048801.1"/>
</dbReference>
<gene>
    <name evidence="1" type="primary">49</name>
    <name evidence="1" type="ORF">SEA_ARAXXI_49</name>
</gene>
<accession>A0A516KT58</accession>
<dbReference type="EMBL" id="MN062711">
    <property type="protein sequence ID" value="QDP44868.1"/>
    <property type="molecule type" value="Genomic_DNA"/>
</dbReference>
<organism evidence="1 2">
    <name type="scientific">Microbacterium phage Araxxi</name>
    <dbReference type="NCBI Taxonomy" id="2590948"/>
    <lineage>
        <taxon>Viruses</taxon>
        <taxon>Duplodnaviria</taxon>
        <taxon>Heunggongvirae</taxon>
        <taxon>Uroviricota</taxon>
        <taxon>Caudoviricetes</taxon>
        <taxon>Burrovirus</taxon>
        <taxon>Burrovirus araxxi</taxon>
    </lineage>
</organism>
<sequence length="115" mass="12422">MGAMRNKTVQDALQYVADHPPEGPPEPLVDRPAWELLGQVLFFIANTPDPKVRGSMGRATTAQKMIANRLTGRRRPGTHPAQVESDELEFADLTVGVIDADKVGATDAGSDENVQ</sequence>
<dbReference type="Proteomes" id="UP000315309">
    <property type="component" value="Segment"/>
</dbReference>
<dbReference type="GeneID" id="55621189"/>
<name>A0A516KT58_9CAUD</name>
<reference evidence="1 2" key="1">
    <citation type="submission" date="2019-06" db="EMBL/GenBank/DDBJ databases">
        <authorList>
            <person name="Cleveland K."/>
            <person name="Luciani P."/>
            <person name="Chung H."/>
            <person name="Caruso S.M."/>
            <person name="Garlena R.A."/>
            <person name="Russell D.A."/>
            <person name="Pope W.H."/>
            <person name="Jacobs-Sera D."/>
            <person name="Hatfull G.F."/>
        </authorList>
    </citation>
    <scope>NUCLEOTIDE SEQUENCE [LARGE SCALE GENOMIC DNA]</scope>
</reference>
<evidence type="ECO:0000313" key="2">
    <source>
        <dbReference type="Proteomes" id="UP000315309"/>
    </source>
</evidence>